<dbReference type="EMBL" id="FXYE01000001">
    <property type="protein sequence ID" value="SMX33919.1"/>
    <property type="molecule type" value="Genomic_DNA"/>
</dbReference>
<dbReference type="Proteomes" id="UP000202922">
    <property type="component" value="Unassembled WGS sequence"/>
</dbReference>
<reference evidence="2" key="1">
    <citation type="submission" date="2017-05" db="EMBL/GenBank/DDBJ databases">
        <authorList>
            <person name="Rodrigo-Torres L."/>
            <person name="Arahal R. D."/>
            <person name="Lucena T."/>
        </authorList>
    </citation>
    <scope>NUCLEOTIDE SEQUENCE [LARGE SCALE GENOMIC DNA]</scope>
    <source>
        <strain evidence="2">CECT 8621</strain>
    </source>
</reference>
<organism evidence="1 2">
    <name type="scientific">Actibacterium lipolyticum</name>
    <dbReference type="NCBI Taxonomy" id="1524263"/>
    <lineage>
        <taxon>Bacteria</taxon>
        <taxon>Pseudomonadati</taxon>
        <taxon>Pseudomonadota</taxon>
        <taxon>Alphaproteobacteria</taxon>
        <taxon>Rhodobacterales</taxon>
        <taxon>Roseobacteraceae</taxon>
        <taxon>Actibacterium</taxon>
    </lineage>
</organism>
<dbReference type="AlphaFoldDB" id="A0A238JTD8"/>
<keyword evidence="2" id="KW-1185">Reference proteome</keyword>
<protein>
    <submittedName>
        <fullName evidence="1">Uncharacterized protein</fullName>
    </submittedName>
</protein>
<sequence length="90" mass="9822">MTHDNETGVPRTHRQMVLERVVQELKKLTEGWPRGSCDAVALELASRLSENVAFDGAGVRPNDVLSELITIAARLDRIASAEERNGAQPG</sequence>
<evidence type="ECO:0000313" key="2">
    <source>
        <dbReference type="Proteomes" id="UP000202922"/>
    </source>
</evidence>
<proteinExistence type="predicted"/>
<accession>A0A238JTD8</accession>
<gene>
    <name evidence="1" type="ORF">COL8621_01125</name>
</gene>
<name>A0A238JTD8_9RHOB</name>
<dbReference type="OrthoDB" id="9986480at2"/>
<dbReference type="RefSeq" id="WP_141137835.1">
    <property type="nucleotide sequence ID" value="NZ_FXYE01000001.1"/>
</dbReference>
<evidence type="ECO:0000313" key="1">
    <source>
        <dbReference type="EMBL" id="SMX33919.1"/>
    </source>
</evidence>